<protein>
    <submittedName>
        <fullName evidence="1">Uncharacterized protein</fullName>
    </submittedName>
</protein>
<feature type="non-terminal residue" evidence="1">
    <location>
        <position position="57"/>
    </location>
</feature>
<dbReference type="Proteomes" id="UP000004968">
    <property type="component" value="Unassembled WGS sequence"/>
</dbReference>
<name>D3AHX6_9FIRM</name>
<proteinExistence type="predicted"/>
<accession>D3AHX6</accession>
<dbReference type="HOGENOM" id="CLU_3001024_0_0_9"/>
<dbReference type="EMBL" id="ACIO01000253">
    <property type="protein sequence ID" value="EFC98556.1"/>
    <property type="molecule type" value="Genomic_DNA"/>
</dbReference>
<gene>
    <name evidence="1" type="ORF">CLOSTHATH_03215</name>
</gene>
<evidence type="ECO:0000313" key="2">
    <source>
        <dbReference type="Proteomes" id="UP000004968"/>
    </source>
</evidence>
<comment type="caution">
    <text evidence="1">The sequence shown here is derived from an EMBL/GenBank/DDBJ whole genome shotgun (WGS) entry which is preliminary data.</text>
</comment>
<sequence length="57" mass="6753">MGCFALYRVIRVRLFRIRSAACCRVIRLRQSGQYLTLFDFDAKEVPHTVQRFLSSAW</sequence>
<evidence type="ECO:0000313" key="1">
    <source>
        <dbReference type="EMBL" id="EFC98556.1"/>
    </source>
</evidence>
<dbReference type="AlphaFoldDB" id="D3AHX6"/>
<organism evidence="1 2">
    <name type="scientific">Hungatella hathewayi DSM 13479</name>
    <dbReference type="NCBI Taxonomy" id="566550"/>
    <lineage>
        <taxon>Bacteria</taxon>
        <taxon>Bacillati</taxon>
        <taxon>Bacillota</taxon>
        <taxon>Clostridia</taxon>
        <taxon>Lachnospirales</taxon>
        <taxon>Lachnospiraceae</taxon>
        <taxon>Hungatella</taxon>
    </lineage>
</organism>
<reference evidence="1 2" key="1">
    <citation type="submission" date="2010-01" db="EMBL/GenBank/DDBJ databases">
        <authorList>
            <person name="Weinstock G."/>
            <person name="Sodergren E."/>
            <person name="Clifton S."/>
            <person name="Fulton L."/>
            <person name="Fulton B."/>
            <person name="Courtney L."/>
            <person name="Fronick C."/>
            <person name="Harrison M."/>
            <person name="Strong C."/>
            <person name="Farmer C."/>
            <person name="Delahaunty K."/>
            <person name="Markovic C."/>
            <person name="Hall O."/>
            <person name="Minx P."/>
            <person name="Tomlinson C."/>
            <person name="Mitreva M."/>
            <person name="Nelson J."/>
            <person name="Hou S."/>
            <person name="Wollam A."/>
            <person name="Pepin K.H."/>
            <person name="Johnson M."/>
            <person name="Bhonagiri V."/>
            <person name="Nash W.E."/>
            <person name="Warren W."/>
            <person name="Chinwalla A."/>
            <person name="Mardis E.R."/>
            <person name="Wilson R.K."/>
        </authorList>
    </citation>
    <scope>NUCLEOTIDE SEQUENCE [LARGE SCALE GENOMIC DNA]</scope>
    <source>
        <strain evidence="1 2">DSM 13479</strain>
    </source>
</reference>